<dbReference type="Pfam" id="PF19081">
    <property type="entry name" value="Ig_7"/>
    <property type="match status" value="1"/>
</dbReference>
<accession>A0ABW3IJA2</accession>
<name>A0ABW3IJA2_9FLAO</name>
<feature type="domain" description="Ig-like" evidence="1">
    <location>
        <begin position="333"/>
        <end position="413"/>
    </location>
</feature>
<dbReference type="Proteomes" id="UP001597100">
    <property type="component" value="Unassembled WGS sequence"/>
</dbReference>
<dbReference type="Gene3D" id="2.60.40.2700">
    <property type="match status" value="1"/>
</dbReference>
<protein>
    <submittedName>
        <fullName evidence="2">T9SS type B sorting domain-containing protein</fullName>
    </submittedName>
</protein>
<comment type="caution">
    <text evidence="2">The sequence shown here is derived from an EMBL/GenBank/DDBJ whole genome shotgun (WGS) entry which is preliminary data.</text>
</comment>
<dbReference type="Pfam" id="PF13585">
    <property type="entry name" value="CHU_C"/>
    <property type="match status" value="1"/>
</dbReference>
<keyword evidence="3" id="KW-1185">Reference proteome</keyword>
<dbReference type="RefSeq" id="WP_380740171.1">
    <property type="nucleotide sequence ID" value="NZ_JBHTJP010000035.1"/>
</dbReference>
<organism evidence="2 3">
    <name type="scientific">Salinimicrobium gaetbulicola</name>
    <dbReference type="NCBI Taxonomy" id="999702"/>
    <lineage>
        <taxon>Bacteria</taxon>
        <taxon>Pseudomonadati</taxon>
        <taxon>Bacteroidota</taxon>
        <taxon>Flavobacteriia</taxon>
        <taxon>Flavobacteriales</taxon>
        <taxon>Flavobacteriaceae</taxon>
        <taxon>Salinimicrobium</taxon>
    </lineage>
</organism>
<evidence type="ECO:0000313" key="3">
    <source>
        <dbReference type="Proteomes" id="UP001597100"/>
    </source>
</evidence>
<gene>
    <name evidence="2" type="ORF">ACFQ1G_12870</name>
</gene>
<dbReference type="InterPro" id="IPR044023">
    <property type="entry name" value="Ig_7"/>
</dbReference>
<reference evidence="3" key="1">
    <citation type="journal article" date="2019" name="Int. J. Syst. Evol. Microbiol.">
        <title>The Global Catalogue of Microorganisms (GCM) 10K type strain sequencing project: providing services to taxonomists for standard genome sequencing and annotation.</title>
        <authorList>
            <consortium name="The Broad Institute Genomics Platform"/>
            <consortium name="The Broad Institute Genome Sequencing Center for Infectious Disease"/>
            <person name="Wu L."/>
            <person name="Ma J."/>
        </authorList>
    </citation>
    <scope>NUCLEOTIDE SEQUENCE [LARGE SCALE GENOMIC DNA]</scope>
    <source>
        <strain evidence="3">CCUG 60898</strain>
    </source>
</reference>
<dbReference type="InterPro" id="IPR026341">
    <property type="entry name" value="T9SS_type_B"/>
</dbReference>
<dbReference type="EMBL" id="JBHTJP010000035">
    <property type="protein sequence ID" value="MFD0977687.1"/>
    <property type="molecule type" value="Genomic_DNA"/>
</dbReference>
<dbReference type="NCBIfam" id="TIGR04131">
    <property type="entry name" value="Bac_Flav_CTERM"/>
    <property type="match status" value="1"/>
</dbReference>
<sequence length="634" mass="69344">MSKDIQYLCRRMKKVIFFIILFIPTIVNSQLNFCPGSKGDPIFHETFGSGEGTGAALPSGVTSYTFVSEIPYVDGQYTITNNTGQNNGNWHYLPSTTVSNGKALIVNAAHTAGKFYETTVSGLCEATTYEFSAFLMNAFNPSNGACVNIEIPINVKFQILDQTGSVILAEGNTGDIYSSVNPVWTQKALTFRSEPGQHEVILKMYNNGGGGCGNDLAIDDIIFRSCGDLTEVVSSTVTGDTQKTCKEDIPATVELTASPDGSVYTSHFFQWQESTDEVNWLDISGATSNNYSASSINETTYFRVKVAEDAVNLNDNFCSSASEPFAVLIAEIPLAPQSEGDVSICEGGQAAPLKVRSEANETVRWFDQATGGNLLTTGNAFIPSAEGTYYAEAVKTDFECMPGPRTAVTLKVNSKPYVENEFLQICQGSQISLDAGSGDLSYQWNTGSNLQTITVSQPADYSVRITNSDGCSATKNFEVRQVDIAGISGITSEDTSIIIETFNPGTFEYSLDGYNFQLSNIFYNVPGGIYTAYVRDLEGCNTVTKEFPHIVVPQFITPNNDGRNDRFELKGVEFYGNSEIRIFDRYGKLLAAGSGANFSWDGTWNGRDLPSEDYWYHIFIEGFEPIKGHFTLRR</sequence>
<evidence type="ECO:0000313" key="2">
    <source>
        <dbReference type="EMBL" id="MFD0977687.1"/>
    </source>
</evidence>
<evidence type="ECO:0000259" key="1">
    <source>
        <dbReference type="Pfam" id="PF19081"/>
    </source>
</evidence>
<proteinExistence type="predicted"/>